<dbReference type="RefSeq" id="WP_137667928.1">
    <property type="nucleotide sequence ID" value="NZ_BJCE01000102.1"/>
</dbReference>
<evidence type="ECO:0000313" key="1">
    <source>
        <dbReference type="EMBL" id="GCL37879.1"/>
    </source>
</evidence>
<accession>A0A479ZYV2</accession>
<gene>
    <name evidence="1" type="ORF">SR1949_29910</name>
</gene>
<evidence type="ECO:0000313" key="2">
    <source>
        <dbReference type="Proteomes" id="UP000300142"/>
    </source>
</evidence>
<organism evidence="1 2">
    <name type="scientific">Sphaerospermopsis reniformis</name>
    <dbReference type="NCBI Taxonomy" id="531300"/>
    <lineage>
        <taxon>Bacteria</taxon>
        <taxon>Bacillati</taxon>
        <taxon>Cyanobacteriota</taxon>
        <taxon>Cyanophyceae</taxon>
        <taxon>Nostocales</taxon>
        <taxon>Aphanizomenonaceae</taxon>
        <taxon>Sphaerospermopsis</taxon>
    </lineage>
</organism>
<dbReference type="EMBL" id="BJCE01000102">
    <property type="protein sequence ID" value="GCL37879.1"/>
    <property type="molecule type" value="Genomic_DNA"/>
</dbReference>
<dbReference type="AlphaFoldDB" id="A0A479ZYV2"/>
<protein>
    <submittedName>
        <fullName evidence="1">Uncharacterized protein</fullName>
    </submittedName>
</protein>
<comment type="caution">
    <text evidence="1">The sequence shown here is derived from an EMBL/GenBank/DDBJ whole genome shotgun (WGS) entry which is preliminary data.</text>
</comment>
<reference evidence="2" key="1">
    <citation type="submission" date="2019-02" db="EMBL/GenBank/DDBJ databases">
        <title>Draft genome sequence of Sphaerospermopsis reniformis NIES-1949.</title>
        <authorList>
            <person name="Yamaguchi H."/>
            <person name="Suzuki S."/>
            <person name="Kawachi M."/>
        </authorList>
    </citation>
    <scope>NUCLEOTIDE SEQUENCE [LARGE SCALE GENOMIC DNA]</scope>
    <source>
        <strain evidence="2">NIES-1949</strain>
    </source>
</reference>
<dbReference type="Proteomes" id="UP000300142">
    <property type="component" value="Unassembled WGS sequence"/>
</dbReference>
<keyword evidence="2" id="KW-1185">Reference proteome</keyword>
<sequence length="111" mass="12138">MITIKEIVQQALTTGYLSATAKHQIHKLLQTNYDSEDLDALIILQRSIVAGAVNQESLRKKNYSDIASKDKDKDASPNIKLAYKIAAEMAFAAAIALTMPHNPQDQPSIGT</sequence>
<proteinExistence type="predicted"/>
<name>A0A479ZYV2_9CYAN</name>